<dbReference type="Pfam" id="PF00589">
    <property type="entry name" value="Phage_integrase"/>
    <property type="match status" value="1"/>
</dbReference>
<evidence type="ECO:0000259" key="2">
    <source>
        <dbReference type="PROSITE" id="PS51898"/>
    </source>
</evidence>
<accession>I8RFM8</accession>
<sequence>MVGDVDFQNGVICIRQGKFDKDRLVPMSESLRVYVQEYIVKVYSALDPKVPFLPSSRGTPYSPGTINTLFHNILFNAGISHGGKGKGPRVHDLRHTFAVHCLRNWFKKGIDVSAALPYLSTYLGHKNMQGTQQYLRLTAEIFPHITDLLEKAYGEIIPRGDKHENL</sequence>
<protein>
    <submittedName>
        <fullName evidence="3">Integrase family protein</fullName>
    </submittedName>
</protein>
<organism evidence="3 4">
    <name type="scientific">Pelosinus fermentans B4</name>
    <dbReference type="NCBI Taxonomy" id="1149862"/>
    <lineage>
        <taxon>Bacteria</taxon>
        <taxon>Bacillati</taxon>
        <taxon>Bacillota</taxon>
        <taxon>Negativicutes</taxon>
        <taxon>Selenomonadales</taxon>
        <taxon>Sporomusaceae</taxon>
        <taxon>Pelosinus</taxon>
    </lineage>
</organism>
<dbReference type="OrthoDB" id="9766545at2"/>
<gene>
    <name evidence="3" type="ORF">FB4_3492</name>
</gene>
<evidence type="ECO:0000313" key="4">
    <source>
        <dbReference type="Proteomes" id="UP000004324"/>
    </source>
</evidence>
<dbReference type="GO" id="GO:0006310">
    <property type="term" value="P:DNA recombination"/>
    <property type="evidence" value="ECO:0007669"/>
    <property type="project" value="UniProtKB-KW"/>
</dbReference>
<keyword evidence="1" id="KW-0233">DNA recombination</keyword>
<dbReference type="AlphaFoldDB" id="I8RFM8"/>
<proteinExistence type="predicted"/>
<dbReference type="InterPro" id="IPR011010">
    <property type="entry name" value="DNA_brk_join_enz"/>
</dbReference>
<dbReference type="GO" id="GO:0015074">
    <property type="term" value="P:DNA integration"/>
    <property type="evidence" value="ECO:0007669"/>
    <property type="project" value="InterPro"/>
</dbReference>
<comment type="caution">
    <text evidence="3">The sequence shown here is derived from an EMBL/GenBank/DDBJ whole genome shotgun (WGS) entry which is preliminary data.</text>
</comment>
<reference evidence="3 4" key="1">
    <citation type="journal article" date="2012" name="J. Bacteriol.">
        <title>Draft Genome Sequences for Two Metal-Reducing Pelosinus fermentans Strains Isolated from a Cr(VI)-Contaminated Site and for Type Strain R7.</title>
        <authorList>
            <person name="Brown S.D."/>
            <person name="Podar M."/>
            <person name="Klingeman D.M."/>
            <person name="Johnson C.M."/>
            <person name="Yang Z.K."/>
            <person name="Utturkar S.M."/>
            <person name="Land M.L."/>
            <person name="Mosher J.J."/>
            <person name="Hurt R.A.Jr."/>
            <person name="Phelps T.J."/>
            <person name="Palumbo A.V."/>
            <person name="Arkin A.P."/>
            <person name="Hazen T.C."/>
            <person name="Elias D.A."/>
        </authorList>
    </citation>
    <scope>NUCLEOTIDE SEQUENCE [LARGE SCALE GENOMIC DNA]</scope>
    <source>
        <strain evidence="3 4">B4</strain>
    </source>
</reference>
<dbReference type="InterPro" id="IPR002104">
    <property type="entry name" value="Integrase_catalytic"/>
</dbReference>
<dbReference type="SUPFAM" id="SSF56349">
    <property type="entry name" value="DNA breaking-rejoining enzymes"/>
    <property type="match status" value="1"/>
</dbReference>
<dbReference type="GO" id="GO:0003677">
    <property type="term" value="F:DNA binding"/>
    <property type="evidence" value="ECO:0007669"/>
    <property type="project" value="InterPro"/>
</dbReference>
<dbReference type="PROSITE" id="PS51898">
    <property type="entry name" value="TYR_RECOMBINASE"/>
    <property type="match status" value="1"/>
</dbReference>
<dbReference type="Gene3D" id="1.10.443.10">
    <property type="entry name" value="Intergrase catalytic core"/>
    <property type="match status" value="1"/>
</dbReference>
<dbReference type="InterPro" id="IPR013762">
    <property type="entry name" value="Integrase-like_cat_sf"/>
</dbReference>
<dbReference type="EMBL" id="AKVJ01000027">
    <property type="protein sequence ID" value="EIW18318.1"/>
    <property type="molecule type" value="Genomic_DNA"/>
</dbReference>
<keyword evidence="4" id="KW-1185">Reference proteome</keyword>
<dbReference type="Proteomes" id="UP000004324">
    <property type="component" value="Unassembled WGS sequence"/>
</dbReference>
<feature type="domain" description="Tyr recombinase" evidence="2">
    <location>
        <begin position="1"/>
        <end position="147"/>
    </location>
</feature>
<name>I8RFM8_9FIRM</name>
<evidence type="ECO:0000256" key="1">
    <source>
        <dbReference type="ARBA" id="ARBA00023172"/>
    </source>
</evidence>
<evidence type="ECO:0000313" key="3">
    <source>
        <dbReference type="EMBL" id="EIW18318.1"/>
    </source>
</evidence>